<evidence type="ECO:0000313" key="1">
    <source>
        <dbReference type="EMBL" id="CAB3223134.1"/>
    </source>
</evidence>
<accession>A0A8S0YTN3</accession>
<dbReference type="EMBL" id="CADEBD010000146">
    <property type="protein sequence ID" value="CAB3223134.1"/>
    <property type="molecule type" value="Genomic_DNA"/>
</dbReference>
<organism evidence="1 2">
    <name type="scientific">Arctia plantaginis</name>
    <name type="common">Wood tiger moth</name>
    <name type="synonym">Phalaena plantaginis</name>
    <dbReference type="NCBI Taxonomy" id="874455"/>
    <lineage>
        <taxon>Eukaryota</taxon>
        <taxon>Metazoa</taxon>
        <taxon>Ecdysozoa</taxon>
        <taxon>Arthropoda</taxon>
        <taxon>Hexapoda</taxon>
        <taxon>Insecta</taxon>
        <taxon>Pterygota</taxon>
        <taxon>Neoptera</taxon>
        <taxon>Endopterygota</taxon>
        <taxon>Lepidoptera</taxon>
        <taxon>Glossata</taxon>
        <taxon>Ditrysia</taxon>
        <taxon>Noctuoidea</taxon>
        <taxon>Erebidae</taxon>
        <taxon>Arctiinae</taxon>
        <taxon>Arctia</taxon>
    </lineage>
</organism>
<proteinExistence type="predicted"/>
<protein>
    <submittedName>
        <fullName evidence="1">Uncharacterized protein</fullName>
    </submittedName>
</protein>
<dbReference type="OrthoDB" id="8192916at2759"/>
<dbReference type="AlphaFoldDB" id="A0A8S0YTN3"/>
<dbReference type="Proteomes" id="UP000494256">
    <property type="component" value="Unassembled WGS sequence"/>
</dbReference>
<comment type="caution">
    <text evidence="1">The sequence shown here is derived from an EMBL/GenBank/DDBJ whole genome shotgun (WGS) entry which is preliminary data.</text>
</comment>
<reference evidence="1 2" key="1">
    <citation type="submission" date="2020-04" db="EMBL/GenBank/DDBJ databases">
        <authorList>
            <person name="Wallbank WR R."/>
            <person name="Pardo Diaz C."/>
            <person name="Kozak K."/>
            <person name="Martin S."/>
            <person name="Jiggins C."/>
            <person name="Moest M."/>
            <person name="Warren A I."/>
            <person name="Byers J.R.P. K."/>
            <person name="Montejo-Kovacevich G."/>
            <person name="Yen C E."/>
        </authorList>
    </citation>
    <scope>NUCLEOTIDE SEQUENCE [LARGE SCALE GENOMIC DNA]</scope>
</reference>
<name>A0A8S0YTN3_ARCPL</name>
<evidence type="ECO:0000313" key="2">
    <source>
        <dbReference type="Proteomes" id="UP000494256"/>
    </source>
</evidence>
<sequence length="333" mass="34083">MKRKSMKTKIKKTSLQNIVSPSCGCQNPIADIINCGCRGQAIDPILGALGALDIAIPGFRGPIAEAPIGTLTPLPIAYPGCRGPIIEPALGPIAPFEIGIAGYKPPVVDIPNYRYADLMELSPLGCLFPSIEIPSYGVLPAPMSLPTVEYFTAVDLPCGCPGPQCGCRAPAVKLPCAREYTTPMDLLSYGNMASVIEIPSYSPGALIQIDGCRAPVVPACGCAGPCSCPGVPLSPCGCKTPCSCPEYQILSCGCQGSCSCPTSFSPCGCKGPCGCGGAPAPCGCQGPCSCPAIQSPVGLLPAVEVPSYGCGCGLSGCDCVKYLRQVTLQPPFL</sequence>
<gene>
    <name evidence="1" type="ORF">APLA_LOCUS1363</name>
</gene>